<dbReference type="AlphaFoldDB" id="A0AAE1BBT7"/>
<gene>
    <name evidence="1" type="ORF">RRG08_021485</name>
</gene>
<organism evidence="1 2">
    <name type="scientific">Elysia crispata</name>
    <name type="common">lettuce slug</name>
    <dbReference type="NCBI Taxonomy" id="231223"/>
    <lineage>
        <taxon>Eukaryota</taxon>
        <taxon>Metazoa</taxon>
        <taxon>Spiralia</taxon>
        <taxon>Lophotrochozoa</taxon>
        <taxon>Mollusca</taxon>
        <taxon>Gastropoda</taxon>
        <taxon>Heterobranchia</taxon>
        <taxon>Euthyneura</taxon>
        <taxon>Panpulmonata</taxon>
        <taxon>Sacoglossa</taxon>
        <taxon>Placobranchoidea</taxon>
        <taxon>Plakobranchidae</taxon>
        <taxon>Elysia</taxon>
    </lineage>
</organism>
<comment type="caution">
    <text evidence="1">The sequence shown here is derived from an EMBL/GenBank/DDBJ whole genome shotgun (WGS) entry which is preliminary data.</text>
</comment>
<keyword evidence="2" id="KW-1185">Reference proteome</keyword>
<sequence>MSFKRNPARRLAPWHAHLGHTVHGQCFFACLFCTLSTPVCTRLSFVCPTSPKQDTVYVVLTPSLATCSAHARSAAEGMRRNRSKFSRDQPILGAGMTLKMENFTWPQY</sequence>
<protein>
    <submittedName>
        <fullName evidence="1">Uncharacterized protein</fullName>
    </submittedName>
</protein>
<reference evidence="1" key="1">
    <citation type="journal article" date="2023" name="G3 (Bethesda)">
        <title>A reference genome for the long-term kleptoplast-retaining sea slug Elysia crispata morphotype clarki.</title>
        <authorList>
            <person name="Eastman K.E."/>
            <person name="Pendleton A.L."/>
            <person name="Shaikh M.A."/>
            <person name="Suttiyut T."/>
            <person name="Ogas R."/>
            <person name="Tomko P."/>
            <person name="Gavelis G."/>
            <person name="Widhalm J.R."/>
            <person name="Wisecaver J.H."/>
        </authorList>
    </citation>
    <scope>NUCLEOTIDE SEQUENCE</scope>
    <source>
        <strain evidence="1">ECLA1</strain>
    </source>
</reference>
<dbReference type="EMBL" id="JAWDGP010000167">
    <property type="protein sequence ID" value="KAK3803287.1"/>
    <property type="molecule type" value="Genomic_DNA"/>
</dbReference>
<dbReference type="Proteomes" id="UP001283361">
    <property type="component" value="Unassembled WGS sequence"/>
</dbReference>
<accession>A0AAE1BBT7</accession>
<proteinExistence type="predicted"/>
<evidence type="ECO:0000313" key="1">
    <source>
        <dbReference type="EMBL" id="KAK3803287.1"/>
    </source>
</evidence>
<name>A0AAE1BBT7_9GAST</name>
<evidence type="ECO:0000313" key="2">
    <source>
        <dbReference type="Proteomes" id="UP001283361"/>
    </source>
</evidence>